<dbReference type="AlphaFoldDB" id="A0A9X8D411"/>
<evidence type="ECO:0000256" key="1">
    <source>
        <dbReference type="ARBA" id="ARBA00023115"/>
    </source>
</evidence>
<evidence type="ECO:0000313" key="3">
    <source>
        <dbReference type="Proteomes" id="UP000265619"/>
    </source>
</evidence>
<name>A0A9X8D411_9BURK</name>
<dbReference type="PANTHER" id="PTHR43317:SF1">
    <property type="entry name" value="THERMOSPERMINE SYNTHASE ACAULIS5"/>
    <property type="match status" value="1"/>
</dbReference>
<proteinExistence type="predicted"/>
<keyword evidence="1" id="KW-0620">Polyamine biosynthesis</keyword>
<dbReference type="EMBL" id="QXMN01000022">
    <property type="protein sequence ID" value="RIX77950.1"/>
    <property type="molecule type" value="Genomic_DNA"/>
</dbReference>
<comment type="caution">
    <text evidence="2">The sequence shown here is derived from an EMBL/GenBank/DDBJ whole genome shotgun (WGS) entry which is preliminary data.</text>
</comment>
<dbReference type="PANTHER" id="PTHR43317">
    <property type="entry name" value="THERMOSPERMINE SYNTHASE ACAULIS5"/>
    <property type="match status" value="1"/>
</dbReference>
<keyword evidence="3" id="KW-1185">Reference proteome</keyword>
<reference evidence="2 3" key="1">
    <citation type="submission" date="2018-09" db="EMBL/GenBank/DDBJ databases">
        <title>Acidovorax cavernicola nov. sp. isolated from Gruta de las Maravillas (Aracena, Spain).</title>
        <authorList>
            <person name="Jurado V."/>
            <person name="Gutierrez-Patricio S."/>
            <person name="Gonzalez-Pimentel J.L."/>
            <person name="Miller A.Z."/>
            <person name="Laiz L."/>
            <person name="Saiz-Jimenez C."/>
        </authorList>
    </citation>
    <scope>NUCLEOTIDE SEQUENCE [LARGE SCALE GENOMIC DNA]</scope>
    <source>
        <strain evidence="2 3">1011MAR4D40.2</strain>
    </source>
</reference>
<organism evidence="2 3">
    <name type="scientific">Acidovorax cavernicola</name>
    <dbReference type="NCBI Taxonomy" id="1675792"/>
    <lineage>
        <taxon>Bacteria</taxon>
        <taxon>Pseudomonadati</taxon>
        <taxon>Pseudomonadota</taxon>
        <taxon>Betaproteobacteria</taxon>
        <taxon>Burkholderiales</taxon>
        <taxon>Comamonadaceae</taxon>
        <taxon>Acidovorax</taxon>
    </lineage>
</organism>
<accession>A0A9X8D411</accession>
<sequence>MASSASSSKKTLVLPEVNFSDWGDIRYLHLGTEWVQGSMKLDAPFEIELEYVQRMMAWLLFVDGKGVGNRHAMQLGLGAATLTKFSRKTLRMRTTAIELNPQVVSACRGWFKLPADDLKLRVVIADAAEEIRKSEWHGTVDALQVDLYDHEAAAPVLDSEDFYADCRALLTEDGCMTVNLFGRSSSYERSLEKIAAAFGADAVWAFKPTREGNTVVLAQRTPSRPKREVLAERAQTIQTRWGLPAPKWLRVFKPMTLSLTT</sequence>
<dbReference type="GO" id="GO:0006596">
    <property type="term" value="P:polyamine biosynthetic process"/>
    <property type="evidence" value="ECO:0007669"/>
    <property type="project" value="UniProtKB-KW"/>
</dbReference>
<gene>
    <name evidence="2" type="ORF">D3H34_17940</name>
</gene>
<dbReference type="SUPFAM" id="SSF53335">
    <property type="entry name" value="S-adenosyl-L-methionine-dependent methyltransferases"/>
    <property type="match status" value="1"/>
</dbReference>
<dbReference type="OrthoDB" id="117774at2"/>
<dbReference type="Gene3D" id="3.40.50.150">
    <property type="entry name" value="Vaccinia Virus protein VP39"/>
    <property type="match status" value="1"/>
</dbReference>
<evidence type="ECO:0000313" key="2">
    <source>
        <dbReference type="EMBL" id="RIX77950.1"/>
    </source>
</evidence>
<dbReference type="RefSeq" id="WP_119555388.1">
    <property type="nucleotide sequence ID" value="NZ_QXMN01000022.1"/>
</dbReference>
<protein>
    <submittedName>
        <fullName evidence="2">Spermidine synthase</fullName>
    </submittedName>
</protein>
<dbReference type="InterPro" id="IPR029063">
    <property type="entry name" value="SAM-dependent_MTases_sf"/>
</dbReference>
<dbReference type="Proteomes" id="UP000265619">
    <property type="component" value="Unassembled WGS sequence"/>
</dbReference>